<dbReference type="Proteomes" id="UP000189431">
    <property type="component" value="Unassembled WGS sequence"/>
</dbReference>
<evidence type="ECO:0000256" key="1">
    <source>
        <dbReference type="ARBA" id="ARBA00010617"/>
    </source>
</evidence>
<keyword evidence="2" id="KW-0479">Metal-binding</keyword>
<dbReference type="PROSITE" id="PS00086">
    <property type="entry name" value="CYTOCHROME_P450"/>
    <property type="match status" value="1"/>
</dbReference>
<proteinExistence type="inferred from homology"/>
<dbReference type="Gene3D" id="1.10.630.10">
    <property type="entry name" value="Cytochrome P450"/>
    <property type="match status" value="1"/>
</dbReference>
<dbReference type="InterPro" id="IPR017972">
    <property type="entry name" value="Cyt_P450_CS"/>
</dbReference>
<keyword evidence="4" id="KW-1185">Reference proteome</keyword>
<accession>A0ABX3KNQ3</accession>
<keyword evidence="2" id="KW-0560">Oxidoreductase</keyword>
<dbReference type="RefSeq" id="WP_077669848.1">
    <property type="nucleotide sequence ID" value="NZ_MUFR01000033.1"/>
</dbReference>
<dbReference type="PANTHER" id="PTHR46696:SF3">
    <property type="entry name" value="PULCHERRIMINIC ACID SYNTHASE"/>
    <property type="match status" value="1"/>
</dbReference>
<evidence type="ECO:0000256" key="2">
    <source>
        <dbReference type="RuleBase" id="RU000461"/>
    </source>
</evidence>
<dbReference type="NCBIfam" id="TIGR04538">
    <property type="entry name" value="P450_cycloAA_1"/>
    <property type="match status" value="1"/>
</dbReference>
<dbReference type="InterPro" id="IPR030904">
    <property type="entry name" value="CypX"/>
</dbReference>
<reference evidence="4" key="1">
    <citation type="submission" date="2017-01" db="EMBL/GenBank/DDBJ databases">
        <title>Draft genome of the species Salinivibrio costicola subsp. alcaliphilus.</title>
        <authorList>
            <person name="Lopez-Hermoso C."/>
            <person name="De La Haba R."/>
            <person name="Sanchez-Porro C."/>
            <person name="Ventosa A."/>
        </authorList>
    </citation>
    <scope>NUCLEOTIDE SEQUENCE [LARGE SCALE GENOMIC DNA]</scope>
    <source>
        <strain evidence="4">CBH448</strain>
    </source>
</reference>
<comment type="caution">
    <text evidence="3">The sequence shown here is derived from an EMBL/GenBank/DDBJ whole genome shotgun (WGS) entry which is preliminary data.</text>
</comment>
<dbReference type="InterPro" id="IPR002397">
    <property type="entry name" value="Cyt_P450_B"/>
</dbReference>
<dbReference type="InterPro" id="IPR001128">
    <property type="entry name" value="Cyt_P450"/>
</dbReference>
<keyword evidence="2" id="KW-0349">Heme</keyword>
<evidence type="ECO:0000313" key="3">
    <source>
        <dbReference type="EMBL" id="OOF33305.1"/>
    </source>
</evidence>
<sequence length="422" mass="47664">MSKLASLSIYDSNFFTSPYPFYEALHQQDLIYVDEANQSYFVGKYDDVDAILKSPVFTTKPLMVRAEPVMGDRVLAQMEGEEHAAKRKLVMRGLAKDYFVNQYEPMIQQITHDLLVPFLSRGKIDLVNDFGRDYAVLVTLGILGLPTENYRDIADWHKGVAEFITHFDQTEQQKAHSLDCSKQLISLITPLVESRRQRPQNDFISMLCGNAEPALNMSTSEITALCLNILLAATEPADKTLAMMIKHLLSEPGALDEVVNDRRLIRDALEETLRLTSPVQLIPREVSEDVCISGNPIPKGAYIYCMIGAANRDPNVFPQPEKFRLERRKNAVQGDAGKKKRHLAFGGGMHMCLGAAFSLLQLEATANIIFDSLRDMRMEHPETYQETGLYTRGPERLALSFKPWPQVNHQRDTAQRLLAMEA</sequence>
<protein>
    <submittedName>
        <fullName evidence="3">Cytochrome</fullName>
    </submittedName>
</protein>
<dbReference type="PANTHER" id="PTHR46696">
    <property type="entry name" value="P450, PUTATIVE (EUROFUNG)-RELATED"/>
    <property type="match status" value="1"/>
</dbReference>
<dbReference type="SUPFAM" id="SSF48264">
    <property type="entry name" value="Cytochrome P450"/>
    <property type="match status" value="1"/>
</dbReference>
<keyword evidence="2" id="KW-0408">Iron</keyword>
<dbReference type="InterPro" id="IPR036396">
    <property type="entry name" value="Cyt_P450_sf"/>
</dbReference>
<organism evidence="3 4">
    <name type="scientific">Salinivibrio costicola subsp. alcaliphilus</name>
    <dbReference type="NCBI Taxonomy" id="272773"/>
    <lineage>
        <taxon>Bacteria</taxon>
        <taxon>Pseudomonadati</taxon>
        <taxon>Pseudomonadota</taxon>
        <taxon>Gammaproteobacteria</taxon>
        <taxon>Vibrionales</taxon>
        <taxon>Vibrionaceae</taxon>
        <taxon>Salinivibrio</taxon>
    </lineage>
</organism>
<evidence type="ECO:0000313" key="4">
    <source>
        <dbReference type="Proteomes" id="UP000189431"/>
    </source>
</evidence>
<dbReference type="PRINTS" id="PR00359">
    <property type="entry name" value="BP450"/>
</dbReference>
<comment type="similarity">
    <text evidence="1 2">Belongs to the cytochrome P450 family.</text>
</comment>
<gene>
    <name evidence="3" type="ORF">BZJ21_11500</name>
</gene>
<keyword evidence="2" id="KW-0503">Monooxygenase</keyword>
<dbReference type="EMBL" id="MUFR01000033">
    <property type="protein sequence ID" value="OOF33305.1"/>
    <property type="molecule type" value="Genomic_DNA"/>
</dbReference>
<name>A0ABX3KNQ3_SALCS</name>
<dbReference type="Pfam" id="PF00067">
    <property type="entry name" value="p450"/>
    <property type="match status" value="1"/>
</dbReference>